<feature type="region of interest" description="Disordered" evidence="1">
    <location>
        <begin position="152"/>
        <end position="247"/>
    </location>
</feature>
<evidence type="ECO:0000256" key="1">
    <source>
        <dbReference type="SAM" id="MobiDB-lite"/>
    </source>
</evidence>
<dbReference type="InParanoid" id="A0A409W7Q8"/>
<keyword evidence="3" id="KW-1185">Reference proteome</keyword>
<dbReference type="Proteomes" id="UP000284706">
    <property type="component" value="Unassembled WGS sequence"/>
</dbReference>
<dbReference type="AlphaFoldDB" id="A0A409W7Q8"/>
<protein>
    <submittedName>
        <fullName evidence="2">Uncharacterized protein</fullName>
    </submittedName>
</protein>
<evidence type="ECO:0000313" key="2">
    <source>
        <dbReference type="EMBL" id="PPQ74571.1"/>
    </source>
</evidence>
<feature type="compositionally biased region" description="Basic and acidic residues" evidence="1">
    <location>
        <begin position="191"/>
        <end position="204"/>
    </location>
</feature>
<feature type="compositionally biased region" description="Basic residues" evidence="1">
    <location>
        <begin position="163"/>
        <end position="177"/>
    </location>
</feature>
<evidence type="ECO:0000313" key="3">
    <source>
        <dbReference type="Proteomes" id="UP000284706"/>
    </source>
</evidence>
<organism evidence="2 3">
    <name type="scientific">Gymnopilus dilepis</name>
    <dbReference type="NCBI Taxonomy" id="231916"/>
    <lineage>
        <taxon>Eukaryota</taxon>
        <taxon>Fungi</taxon>
        <taxon>Dikarya</taxon>
        <taxon>Basidiomycota</taxon>
        <taxon>Agaricomycotina</taxon>
        <taxon>Agaricomycetes</taxon>
        <taxon>Agaricomycetidae</taxon>
        <taxon>Agaricales</taxon>
        <taxon>Agaricineae</taxon>
        <taxon>Hymenogastraceae</taxon>
        <taxon>Gymnopilus</taxon>
    </lineage>
</organism>
<gene>
    <name evidence="2" type="ORF">CVT26_007821</name>
</gene>
<name>A0A409W7Q8_9AGAR</name>
<sequence>MSFVERSSPPVIDSDGEEAHFNRLRLAELRLRLLDPREHEVAQWRDEKVTDSDTSLRMQGKVDIQQLARPVSSNSTQFVLYVDLGHDREATEGDRLVLQALGGDWVAAHGYPKFLESKQRADLEQICLLRNCGAFLDHPPLSDLLNSVTASLEARSTESTGRRNGRKRGRHKPRALRRANANQEQGASEDILAKLAERSSWEQRRRQRESSSGSGSNSGPGIRARREPSIFDHNLGSHSANSRSDSRMDILVENADQERERQGPGGHQRGRNTSVSAPAHVVVKREPSDFDYNLANQVMNTGSNTRMDTPMGSVKQEPGLDDHILLASTQARTVDRQDTQLLDFFRARSYNNPVVLESLIKAGLTKYELRSMKGLSRQLIVDRFRLVLPSECQGPAQIESLAFAVAYASEEDWAALNADT</sequence>
<comment type="caution">
    <text evidence="2">The sequence shown here is derived from an EMBL/GenBank/DDBJ whole genome shotgun (WGS) entry which is preliminary data.</text>
</comment>
<dbReference type="EMBL" id="NHYE01005331">
    <property type="protein sequence ID" value="PPQ74571.1"/>
    <property type="molecule type" value="Genomic_DNA"/>
</dbReference>
<feature type="compositionally biased region" description="Low complexity" evidence="1">
    <location>
        <begin position="210"/>
        <end position="219"/>
    </location>
</feature>
<reference evidence="2 3" key="1">
    <citation type="journal article" date="2018" name="Evol. Lett.">
        <title>Horizontal gene cluster transfer increased hallucinogenic mushroom diversity.</title>
        <authorList>
            <person name="Reynolds H.T."/>
            <person name="Vijayakumar V."/>
            <person name="Gluck-Thaler E."/>
            <person name="Korotkin H.B."/>
            <person name="Matheny P.B."/>
            <person name="Slot J.C."/>
        </authorList>
    </citation>
    <scope>NUCLEOTIDE SEQUENCE [LARGE SCALE GENOMIC DNA]</scope>
    <source>
        <strain evidence="2 3">SRW20</strain>
    </source>
</reference>
<proteinExistence type="predicted"/>
<accession>A0A409W7Q8</accession>